<protein>
    <submittedName>
        <fullName evidence="1">Uncharacterized protein</fullName>
    </submittedName>
</protein>
<sequence>MSRFDIQRSFYLNFGMDVTLRNHLLLLIRDVKKLHTLREVITIIGSYFMKDVTTEYQLHDSITTKNPFGNCNGCTDLGHPRIKRKIIVHDAIKCESCSSRNTYFFVVQKPDEKSETGWLPGVSLCIKCLNLNGMFYHNQNECKNPFVPFTKCVNGIIIPATPLKWENGCPVPIGDSCSICFNIFYKQMIDVTKLEVTVYIPEEIKTKFCRGRLTAEQKRNDFIVKIFDDRVCANITYKYDKRKFAIAHYGQRKNCEHCNKCISICSACNYPCRYAYYYDSWIVLCHRTRCSSRYGYQKIPERCLRKAHNGGCMCYL</sequence>
<accession>A0A3G4ZVP6</accession>
<organism evidence="1">
    <name type="scientific">Edafosvirus sp</name>
    <dbReference type="NCBI Taxonomy" id="2487765"/>
    <lineage>
        <taxon>Viruses</taxon>
        <taxon>Varidnaviria</taxon>
        <taxon>Bamfordvirae</taxon>
        <taxon>Nucleocytoviricota</taxon>
        <taxon>Megaviricetes</taxon>
        <taxon>Imitervirales</taxon>
        <taxon>Mimiviridae</taxon>
        <taxon>Klosneuvirinae</taxon>
    </lineage>
</organism>
<dbReference type="EMBL" id="MK072066">
    <property type="protein sequence ID" value="AYV77693.1"/>
    <property type="molecule type" value="Genomic_DNA"/>
</dbReference>
<gene>
    <name evidence="1" type="ORF">Edafosvirus1_24</name>
</gene>
<evidence type="ECO:0000313" key="1">
    <source>
        <dbReference type="EMBL" id="AYV77693.1"/>
    </source>
</evidence>
<reference evidence="1" key="1">
    <citation type="submission" date="2018-10" db="EMBL/GenBank/DDBJ databases">
        <title>Hidden diversity of soil giant viruses.</title>
        <authorList>
            <person name="Schulz F."/>
            <person name="Alteio L."/>
            <person name="Goudeau D."/>
            <person name="Ryan E.M."/>
            <person name="Malmstrom R.R."/>
            <person name="Blanchard J."/>
            <person name="Woyke T."/>
        </authorList>
    </citation>
    <scope>NUCLEOTIDE SEQUENCE</scope>
    <source>
        <strain evidence="1">EDV1</strain>
    </source>
</reference>
<name>A0A3G4ZVP6_9VIRU</name>
<proteinExistence type="predicted"/>